<dbReference type="PANTHER" id="PTHR42985">
    <property type="entry name" value="SODIUM-COUPLED MONOCARBOXYLATE TRANSPORTER"/>
    <property type="match status" value="1"/>
</dbReference>
<evidence type="ECO:0000256" key="8">
    <source>
        <dbReference type="ARBA" id="ARBA00023065"/>
    </source>
</evidence>
<name>A0A4Y2U233_ARAVE</name>
<evidence type="ECO:0000256" key="2">
    <source>
        <dbReference type="ARBA" id="ARBA00006434"/>
    </source>
</evidence>
<feature type="transmembrane region" description="Helical" evidence="12">
    <location>
        <begin position="20"/>
        <end position="47"/>
    </location>
</feature>
<dbReference type="Pfam" id="PF00474">
    <property type="entry name" value="SSF"/>
    <property type="match status" value="1"/>
</dbReference>
<dbReference type="PANTHER" id="PTHR42985:SF40">
    <property type="entry name" value="LD47995P-RELATED"/>
    <property type="match status" value="1"/>
</dbReference>
<dbReference type="InterPro" id="IPR051163">
    <property type="entry name" value="Sodium:Solute_Symporter_SSF"/>
</dbReference>
<dbReference type="InterPro" id="IPR038377">
    <property type="entry name" value="Na/Glc_symporter_sf"/>
</dbReference>
<keyword evidence="9 12" id="KW-0472">Membrane</keyword>
<keyword evidence="4" id="KW-1003">Cell membrane</keyword>
<dbReference type="Proteomes" id="UP000499080">
    <property type="component" value="Unassembled WGS sequence"/>
</dbReference>
<keyword evidence="5 12" id="KW-0812">Transmembrane</keyword>
<keyword evidence="8" id="KW-0406">Ion transport</keyword>
<dbReference type="Gene3D" id="1.20.1730.10">
    <property type="entry name" value="Sodium/glucose cotransporter"/>
    <property type="match status" value="1"/>
</dbReference>
<keyword evidence="3" id="KW-0813">Transport</keyword>
<feature type="transmembrane region" description="Helical" evidence="12">
    <location>
        <begin position="160"/>
        <end position="179"/>
    </location>
</feature>
<comment type="caution">
    <text evidence="13">The sequence shown here is derived from an EMBL/GenBank/DDBJ whole genome shotgun (WGS) entry which is preliminary data.</text>
</comment>
<evidence type="ECO:0000256" key="4">
    <source>
        <dbReference type="ARBA" id="ARBA00022475"/>
    </source>
</evidence>
<evidence type="ECO:0000256" key="7">
    <source>
        <dbReference type="ARBA" id="ARBA00023053"/>
    </source>
</evidence>
<dbReference type="GO" id="GO:0005886">
    <property type="term" value="C:plasma membrane"/>
    <property type="evidence" value="ECO:0007669"/>
    <property type="project" value="UniProtKB-SubCell"/>
</dbReference>
<evidence type="ECO:0000313" key="14">
    <source>
        <dbReference type="Proteomes" id="UP000499080"/>
    </source>
</evidence>
<organism evidence="13 14">
    <name type="scientific">Araneus ventricosus</name>
    <name type="common">Orbweaver spider</name>
    <name type="synonym">Epeira ventricosa</name>
    <dbReference type="NCBI Taxonomy" id="182803"/>
    <lineage>
        <taxon>Eukaryota</taxon>
        <taxon>Metazoa</taxon>
        <taxon>Ecdysozoa</taxon>
        <taxon>Arthropoda</taxon>
        <taxon>Chelicerata</taxon>
        <taxon>Arachnida</taxon>
        <taxon>Araneae</taxon>
        <taxon>Araneomorphae</taxon>
        <taxon>Entelegynae</taxon>
        <taxon>Araneoidea</taxon>
        <taxon>Araneidae</taxon>
        <taxon>Araneus</taxon>
    </lineage>
</organism>
<evidence type="ECO:0000256" key="12">
    <source>
        <dbReference type="SAM" id="Phobius"/>
    </source>
</evidence>
<accession>A0A4Y2U233</accession>
<protein>
    <recommendedName>
        <fullName evidence="15">Sodium-coupled monocarboxylate transporter 2</fullName>
    </recommendedName>
</protein>
<comment type="subcellular location">
    <subcellularLocation>
        <location evidence="1">Cell membrane</location>
        <topology evidence="1">Multi-pass membrane protein</topology>
    </subcellularLocation>
</comment>
<dbReference type="OrthoDB" id="6427628at2759"/>
<keyword evidence="10" id="KW-0739">Sodium transport</keyword>
<dbReference type="AlphaFoldDB" id="A0A4Y2U233"/>
<evidence type="ECO:0000313" key="13">
    <source>
        <dbReference type="EMBL" id="GBO06898.1"/>
    </source>
</evidence>
<evidence type="ECO:0000256" key="9">
    <source>
        <dbReference type="ARBA" id="ARBA00023136"/>
    </source>
</evidence>
<dbReference type="GO" id="GO:0015293">
    <property type="term" value="F:symporter activity"/>
    <property type="evidence" value="ECO:0007669"/>
    <property type="project" value="TreeGrafter"/>
</dbReference>
<evidence type="ECO:0000256" key="6">
    <source>
        <dbReference type="ARBA" id="ARBA00022989"/>
    </source>
</evidence>
<dbReference type="PROSITE" id="PS50283">
    <property type="entry name" value="NA_SOLUT_SYMP_3"/>
    <property type="match status" value="1"/>
</dbReference>
<evidence type="ECO:0000256" key="3">
    <source>
        <dbReference type="ARBA" id="ARBA00022448"/>
    </source>
</evidence>
<evidence type="ECO:0008006" key="15">
    <source>
        <dbReference type="Google" id="ProtNLM"/>
    </source>
</evidence>
<evidence type="ECO:0000256" key="5">
    <source>
        <dbReference type="ARBA" id="ARBA00022692"/>
    </source>
</evidence>
<dbReference type="GO" id="GO:0006814">
    <property type="term" value="P:sodium ion transport"/>
    <property type="evidence" value="ECO:0007669"/>
    <property type="project" value="UniProtKB-KW"/>
</dbReference>
<gene>
    <name evidence="13" type="ORF">AVEN_93687_1</name>
</gene>
<sequence>MDEGKRNISFIDTFPDSTALLTSIPFVLLLYTSACLHGIVLYAVYFLCDPVLNNKETGLIKYDQIVPYFLVSEFHSIPGLTGLSVAGIFSASLTTVSSVLNSLATATVVDFAHPIFPSLQRNEKKSLLLAKGLSLAYGAVCICLAFALTKVSSISQVGYLFGNTFEGPIAAIFTIGVLTRKGYGKVTHFCSSSSTVN</sequence>
<dbReference type="InterPro" id="IPR001734">
    <property type="entry name" value="Na/solute_symporter"/>
</dbReference>
<evidence type="ECO:0000256" key="11">
    <source>
        <dbReference type="RuleBase" id="RU362091"/>
    </source>
</evidence>
<feature type="transmembrane region" description="Helical" evidence="12">
    <location>
        <begin position="128"/>
        <end position="148"/>
    </location>
</feature>
<keyword evidence="7" id="KW-0915">Sodium</keyword>
<proteinExistence type="inferred from homology"/>
<dbReference type="EMBL" id="BGPR01033089">
    <property type="protein sequence ID" value="GBO06898.1"/>
    <property type="molecule type" value="Genomic_DNA"/>
</dbReference>
<evidence type="ECO:0000256" key="10">
    <source>
        <dbReference type="ARBA" id="ARBA00023201"/>
    </source>
</evidence>
<comment type="similarity">
    <text evidence="2 11">Belongs to the sodium:solute symporter (SSF) (TC 2.A.21) family.</text>
</comment>
<keyword evidence="6 12" id="KW-1133">Transmembrane helix</keyword>
<keyword evidence="14" id="KW-1185">Reference proteome</keyword>
<reference evidence="13 14" key="1">
    <citation type="journal article" date="2019" name="Sci. Rep.">
        <title>Orb-weaving spider Araneus ventricosus genome elucidates the spidroin gene catalogue.</title>
        <authorList>
            <person name="Kono N."/>
            <person name="Nakamura H."/>
            <person name="Ohtoshi R."/>
            <person name="Moran D.A.P."/>
            <person name="Shinohara A."/>
            <person name="Yoshida Y."/>
            <person name="Fujiwara M."/>
            <person name="Mori M."/>
            <person name="Tomita M."/>
            <person name="Arakawa K."/>
        </authorList>
    </citation>
    <scope>NUCLEOTIDE SEQUENCE [LARGE SCALE GENOMIC DNA]</scope>
</reference>
<evidence type="ECO:0000256" key="1">
    <source>
        <dbReference type="ARBA" id="ARBA00004651"/>
    </source>
</evidence>